<dbReference type="SMART" id="SM00270">
    <property type="entry name" value="ChtBD1"/>
    <property type="match status" value="1"/>
</dbReference>
<accession>A0A9P4H145</accession>
<evidence type="ECO:0000313" key="4">
    <source>
        <dbReference type="EMBL" id="KAF2026348.1"/>
    </source>
</evidence>
<keyword evidence="2" id="KW-1015">Disulfide bond</keyword>
<dbReference type="EMBL" id="ML978245">
    <property type="protein sequence ID" value="KAF2026348.1"/>
    <property type="molecule type" value="Genomic_DNA"/>
</dbReference>
<evidence type="ECO:0000259" key="3">
    <source>
        <dbReference type="PROSITE" id="PS50941"/>
    </source>
</evidence>
<dbReference type="Proteomes" id="UP000799777">
    <property type="component" value="Unassembled WGS sequence"/>
</dbReference>
<feature type="domain" description="Chitin-binding type-1" evidence="3">
    <location>
        <begin position="8"/>
        <end position="54"/>
    </location>
</feature>
<organism evidence="4 5">
    <name type="scientific">Setomelanomma holmii</name>
    <dbReference type="NCBI Taxonomy" id="210430"/>
    <lineage>
        <taxon>Eukaryota</taxon>
        <taxon>Fungi</taxon>
        <taxon>Dikarya</taxon>
        <taxon>Ascomycota</taxon>
        <taxon>Pezizomycotina</taxon>
        <taxon>Dothideomycetes</taxon>
        <taxon>Pleosporomycetidae</taxon>
        <taxon>Pleosporales</taxon>
        <taxon>Pleosporineae</taxon>
        <taxon>Phaeosphaeriaceae</taxon>
        <taxon>Setomelanomma</taxon>
    </lineage>
</organism>
<keyword evidence="1 2" id="KW-0147">Chitin-binding</keyword>
<sequence>SAQPVSTNARCGVDFGGRTCLESKYGDCCSQYSYCGSTSDYCAPAKCQAGYGKC</sequence>
<feature type="non-terminal residue" evidence="4">
    <location>
        <position position="1"/>
    </location>
</feature>
<protein>
    <recommendedName>
        <fullName evidence="3">Chitin-binding type-1 domain-containing protein</fullName>
    </recommendedName>
</protein>
<feature type="non-terminal residue" evidence="4">
    <location>
        <position position="54"/>
    </location>
</feature>
<dbReference type="OrthoDB" id="5985073at2759"/>
<dbReference type="SUPFAM" id="SSF57016">
    <property type="entry name" value="Plant lectins/antimicrobial peptides"/>
    <property type="match status" value="1"/>
</dbReference>
<name>A0A9P4H145_9PLEO</name>
<dbReference type="InterPro" id="IPR036861">
    <property type="entry name" value="Endochitinase-like_sf"/>
</dbReference>
<dbReference type="AlphaFoldDB" id="A0A9P4H145"/>
<dbReference type="GO" id="GO:0008061">
    <property type="term" value="F:chitin binding"/>
    <property type="evidence" value="ECO:0007669"/>
    <property type="project" value="UniProtKB-UniRule"/>
</dbReference>
<dbReference type="Pfam" id="PF00187">
    <property type="entry name" value="Chitin_bind_1"/>
    <property type="match status" value="1"/>
</dbReference>
<proteinExistence type="predicted"/>
<evidence type="ECO:0000256" key="1">
    <source>
        <dbReference type="ARBA" id="ARBA00022669"/>
    </source>
</evidence>
<evidence type="ECO:0000256" key="2">
    <source>
        <dbReference type="PROSITE-ProRule" id="PRU00261"/>
    </source>
</evidence>
<evidence type="ECO:0000313" key="5">
    <source>
        <dbReference type="Proteomes" id="UP000799777"/>
    </source>
</evidence>
<keyword evidence="5" id="KW-1185">Reference proteome</keyword>
<feature type="disulfide bond" evidence="2">
    <location>
        <begin position="28"/>
        <end position="42"/>
    </location>
</feature>
<gene>
    <name evidence="4" type="ORF">EK21DRAFT_28968</name>
</gene>
<reference evidence="4" key="1">
    <citation type="journal article" date="2020" name="Stud. Mycol.">
        <title>101 Dothideomycetes genomes: a test case for predicting lifestyles and emergence of pathogens.</title>
        <authorList>
            <person name="Haridas S."/>
            <person name="Albert R."/>
            <person name="Binder M."/>
            <person name="Bloem J."/>
            <person name="Labutti K."/>
            <person name="Salamov A."/>
            <person name="Andreopoulos B."/>
            <person name="Baker S."/>
            <person name="Barry K."/>
            <person name="Bills G."/>
            <person name="Bluhm B."/>
            <person name="Cannon C."/>
            <person name="Castanera R."/>
            <person name="Culley D."/>
            <person name="Daum C."/>
            <person name="Ezra D."/>
            <person name="Gonzalez J."/>
            <person name="Henrissat B."/>
            <person name="Kuo A."/>
            <person name="Liang C."/>
            <person name="Lipzen A."/>
            <person name="Lutzoni F."/>
            <person name="Magnuson J."/>
            <person name="Mondo S."/>
            <person name="Nolan M."/>
            <person name="Ohm R."/>
            <person name="Pangilinan J."/>
            <person name="Park H.-J."/>
            <person name="Ramirez L."/>
            <person name="Alfaro M."/>
            <person name="Sun H."/>
            <person name="Tritt A."/>
            <person name="Yoshinaga Y."/>
            <person name="Zwiers L.-H."/>
            <person name="Turgeon B."/>
            <person name="Goodwin S."/>
            <person name="Spatafora J."/>
            <person name="Crous P."/>
            <person name="Grigoriev I."/>
        </authorList>
    </citation>
    <scope>NUCLEOTIDE SEQUENCE</scope>
    <source>
        <strain evidence="4">CBS 110217</strain>
    </source>
</reference>
<comment type="caution">
    <text evidence="4">The sequence shown here is derived from an EMBL/GenBank/DDBJ whole genome shotgun (WGS) entry which is preliminary data.</text>
</comment>
<comment type="caution">
    <text evidence="2">Lacks conserved residue(s) required for the propagation of feature annotation.</text>
</comment>
<dbReference type="InterPro" id="IPR001002">
    <property type="entry name" value="Chitin-bd_1"/>
</dbReference>
<dbReference type="Gene3D" id="3.30.60.10">
    <property type="entry name" value="Endochitinase-like"/>
    <property type="match status" value="1"/>
</dbReference>
<dbReference type="PROSITE" id="PS50941">
    <property type="entry name" value="CHIT_BIND_I_2"/>
    <property type="match status" value="1"/>
</dbReference>